<evidence type="ECO:0000313" key="2">
    <source>
        <dbReference type="Proteomes" id="UP000275368"/>
    </source>
</evidence>
<dbReference type="Gene3D" id="2.60.120.260">
    <property type="entry name" value="Galactose-binding domain-like"/>
    <property type="match status" value="3"/>
</dbReference>
<evidence type="ECO:0000313" key="1">
    <source>
        <dbReference type="EMBL" id="BBH24245.1"/>
    </source>
</evidence>
<gene>
    <name evidence="1" type="ORF">Back11_55900</name>
</gene>
<dbReference type="InterPro" id="IPR006626">
    <property type="entry name" value="PbH1"/>
</dbReference>
<dbReference type="InterPro" id="IPR000421">
    <property type="entry name" value="FA58C"/>
</dbReference>
<dbReference type="SUPFAM" id="SSF51126">
    <property type="entry name" value="Pectin lyase-like"/>
    <property type="match status" value="1"/>
</dbReference>
<dbReference type="PANTHER" id="PTHR36453">
    <property type="entry name" value="SECRETED PROTEIN-RELATED"/>
    <property type="match status" value="1"/>
</dbReference>
<protein>
    <submittedName>
        <fullName evidence="1">Uncharacterized protein</fullName>
    </submittedName>
</protein>
<dbReference type="OrthoDB" id="9808066at2"/>
<organism evidence="1 2">
    <name type="scientific">Paenibacillus baekrokdamisoli</name>
    <dbReference type="NCBI Taxonomy" id="1712516"/>
    <lineage>
        <taxon>Bacteria</taxon>
        <taxon>Bacillati</taxon>
        <taxon>Bacillota</taxon>
        <taxon>Bacilli</taxon>
        <taxon>Bacillales</taxon>
        <taxon>Paenibacillaceae</taxon>
        <taxon>Paenibacillus</taxon>
    </lineage>
</organism>
<dbReference type="PANTHER" id="PTHR36453:SF1">
    <property type="entry name" value="RIGHT HANDED BETA HELIX DOMAIN-CONTAINING PROTEIN"/>
    <property type="match status" value="1"/>
</dbReference>
<sequence length="1255" mass="136324">MSMRKFVLSFVLCLVLFTCLFIFTASASTQASYYVDPAAGSDTNSGAIGSPFKTIEKARDTVRTINANMTGDIIVYLRGGDHVLTSALQLNQSDSGTNGNNVIYKSYPGETPVISGGQTITGWTLHDAVNNIWKADVSPSLETRQLYVNGTRAVRARTSGGLPGAIVNSTGYTTSDTNMQNWANISDVEFVYKIAWVELRVGIASISGTTITMKQPAWEMAYNIGAVTIKDNSPNPTYMENSYTFLDEQGEWYLDRTAHKIYYKPRTGENMATANVVAAKLETLVEGTGTLTNPIQHIQFEGITFAYATWLEPNGSNGFAQIQASTLSNPDYSSDVDKRVIVPTNIRFTTAKNIRLERNKFIHLGASGVGFSGGSQNNVISGNEFTDISGSGIQIGGISMNDSYPQDTRYIVKNNEIKNNYIHDVAAEYRGCVAIFVGYTEGTLISHNEISDLPYTAISLGYGWGDRDFAEKPDLILKAEDQWRAEYNVPQTSKNNVVTYNHIYNIMTYLRDGGGIYNLGAQPGGVIEGNYIHDVHDEFGAIYLDSGSRYLTVANNILHSYVTNVIDTSNDSDIEFNYWTINNGYWWARSGLVANNYTIGNGNVPSSILDNVGLEAAYADLLPRTNVNFALGKTASAYYNNGSAATMHAGSEAYRAVDGNPATYALATNQFAWTQEVDLGNSYTIDRVVTIFAANPPTTANLWATDYEIQVSTIGGNGNFTTVKTVTGSTGGVSEQTFTPVNARYVRIKAIKPDAGGQTGTQMAIAELQVYGKVAFTPSSLPVRAPAITPIYNRAFAQKATGYYNDGSPAFMQTLSEAYNAVDGNPNTSAIAANQYPWTLEVDLGDLYNINRVRTLFLPNNYATNYEIQVSATGGSGSFTTVKTVTGGTGGLNEQTFTPVVARFVRIKAIKPDGAGQTGAQMAIAELEVYEYFNYAYKKSTTTYYSDGSPATMQVGAEAANALDANATTLAMASNQYAWSQVVDLGQVVDIDKIEVVFGPNNWATSFEIAVSDTSPTSGYGLLTGVTEYGVADGRRSITRFITTPPTYMEPAHVSARYVRIKGTKPDGPGQAGNQMAISELLVYASNRALKLSQKTDGAAADKYYYRTISNQSFTFQAGDVISYDVKLSTNSSEIGGIDIKNTDNSVFRDQVWQDQNGITGKPTGDLRSKAFGKWYHRELTVPSTMAGKTSASWMLAFENDSVSEVLQASYDNIRVTRAGVTVMTLYRSGNPSVNVLDRSSHYSTDAPASMVNRN</sequence>
<dbReference type="InterPro" id="IPR012334">
    <property type="entry name" value="Pectin_lyas_fold"/>
</dbReference>
<dbReference type="Pfam" id="PF13229">
    <property type="entry name" value="Beta_helix"/>
    <property type="match status" value="1"/>
</dbReference>
<accession>A0A3G9J7E0</accession>
<dbReference type="InterPro" id="IPR011050">
    <property type="entry name" value="Pectin_lyase_fold/virulence"/>
</dbReference>
<dbReference type="SMART" id="SM00710">
    <property type="entry name" value="PbH1"/>
    <property type="match status" value="6"/>
</dbReference>
<dbReference type="InterPro" id="IPR048482">
    <property type="entry name" value="GH141_ins"/>
</dbReference>
<dbReference type="RefSeq" id="WP_125664327.1">
    <property type="nucleotide sequence ID" value="NZ_AP019308.1"/>
</dbReference>
<dbReference type="Gene3D" id="2.160.20.10">
    <property type="entry name" value="Single-stranded right-handed beta-helix, Pectin lyase-like"/>
    <property type="match status" value="2"/>
</dbReference>
<dbReference type="Pfam" id="PF21231">
    <property type="entry name" value="GH141_M"/>
    <property type="match status" value="1"/>
</dbReference>
<dbReference type="EMBL" id="AP019308">
    <property type="protein sequence ID" value="BBH24245.1"/>
    <property type="molecule type" value="Genomic_DNA"/>
</dbReference>
<name>A0A3G9J7E0_9BACL</name>
<dbReference type="InterPro" id="IPR039448">
    <property type="entry name" value="Beta_helix"/>
</dbReference>
<dbReference type="Proteomes" id="UP000275368">
    <property type="component" value="Chromosome"/>
</dbReference>
<dbReference type="AlphaFoldDB" id="A0A3G9J7E0"/>
<dbReference type="PROSITE" id="PS50022">
    <property type="entry name" value="FA58C_3"/>
    <property type="match status" value="2"/>
</dbReference>
<dbReference type="SUPFAM" id="SSF49785">
    <property type="entry name" value="Galactose-binding domain-like"/>
    <property type="match status" value="3"/>
</dbReference>
<keyword evidence="2" id="KW-1185">Reference proteome</keyword>
<reference evidence="1 2" key="1">
    <citation type="submission" date="2018-11" db="EMBL/GenBank/DDBJ databases">
        <title>Complete genome sequence of Paenibacillus baekrokdamisoli strain KCTC 33723.</title>
        <authorList>
            <person name="Kang S.W."/>
            <person name="Lee K.C."/>
            <person name="Kim K.K."/>
            <person name="Kim J.S."/>
            <person name="Kim D.S."/>
            <person name="Ko S.H."/>
            <person name="Yang S.H."/>
            <person name="Lee J.S."/>
        </authorList>
    </citation>
    <scope>NUCLEOTIDE SEQUENCE [LARGE SCALE GENOMIC DNA]</scope>
    <source>
        <strain evidence="1 2">KCTC 33723</strain>
    </source>
</reference>
<dbReference type="Pfam" id="PF00754">
    <property type="entry name" value="F5_F8_type_C"/>
    <property type="match status" value="1"/>
</dbReference>
<proteinExistence type="predicted"/>
<dbReference type="Pfam" id="PF22633">
    <property type="entry name" value="F5_F8_type_C_2"/>
    <property type="match status" value="1"/>
</dbReference>
<dbReference type="InterPro" id="IPR008979">
    <property type="entry name" value="Galactose-bd-like_sf"/>
</dbReference>
<dbReference type="KEGG" id="pbk:Back11_55900"/>